<feature type="transmembrane region" description="Helical" evidence="7">
    <location>
        <begin position="88"/>
        <end position="109"/>
    </location>
</feature>
<feature type="transmembrane region" description="Helical" evidence="7">
    <location>
        <begin position="177"/>
        <end position="195"/>
    </location>
</feature>
<feature type="domain" description="ABC transmembrane type-1" evidence="8">
    <location>
        <begin position="84"/>
        <end position="294"/>
    </location>
</feature>
<dbReference type="PANTHER" id="PTHR30193">
    <property type="entry name" value="ABC TRANSPORTER PERMEASE PROTEIN"/>
    <property type="match status" value="1"/>
</dbReference>
<reference evidence="9 10" key="1">
    <citation type="submission" date="2023-07" db="EMBL/GenBank/DDBJ databases">
        <title>Sorghum-associated microbial communities from plants grown in Nebraska, USA.</title>
        <authorList>
            <person name="Schachtman D."/>
        </authorList>
    </citation>
    <scope>NUCLEOTIDE SEQUENCE [LARGE SCALE GENOMIC DNA]</scope>
    <source>
        <strain evidence="9 10">CC258</strain>
    </source>
</reference>
<comment type="subcellular location">
    <subcellularLocation>
        <location evidence="1 7">Cell membrane</location>
        <topology evidence="1 7">Multi-pass membrane protein</topology>
    </subcellularLocation>
</comment>
<dbReference type="Pfam" id="PF00528">
    <property type="entry name" value="BPD_transp_1"/>
    <property type="match status" value="1"/>
</dbReference>
<keyword evidence="6 7" id="KW-0472">Membrane</keyword>
<evidence type="ECO:0000313" key="9">
    <source>
        <dbReference type="EMBL" id="MDR6551226.1"/>
    </source>
</evidence>
<dbReference type="InterPro" id="IPR051393">
    <property type="entry name" value="ABC_transporter_permease"/>
</dbReference>
<evidence type="ECO:0000256" key="4">
    <source>
        <dbReference type="ARBA" id="ARBA00022692"/>
    </source>
</evidence>
<dbReference type="CDD" id="cd06261">
    <property type="entry name" value="TM_PBP2"/>
    <property type="match status" value="1"/>
</dbReference>
<feature type="transmembrane region" description="Helical" evidence="7">
    <location>
        <begin position="216"/>
        <end position="235"/>
    </location>
</feature>
<evidence type="ECO:0000256" key="3">
    <source>
        <dbReference type="ARBA" id="ARBA00022475"/>
    </source>
</evidence>
<evidence type="ECO:0000313" key="10">
    <source>
        <dbReference type="Proteomes" id="UP001267290"/>
    </source>
</evidence>
<protein>
    <submittedName>
        <fullName evidence="9">Multiple sugar transport system permease protein</fullName>
    </submittedName>
</protein>
<evidence type="ECO:0000256" key="6">
    <source>
        <dbReference type="ARBA" id="ARBA00023136"/>
    </source>
</evidence>
<dbReference type="SUPFAM" id="SSF161098">
    <property type="entry name" value="MetI-like"/>
    <property type="match status" value="1"/>
</dbReference>
<keyword evidence="2 7" id="KW-0813">Transport</keyword>
<feature type="transmembrane region" description="Helical" evidence="7">
    <location>
        <begin position="121"/>
        <end position="141"/>
    </location>
</feature>
<keyword evidence="3" id="KW-1003">Cell membrane</keyword>
<evidence type="ECO:0000259" key="8">
    <source>
        <dbReference type="PROSITE" id="PS50928"/>
    </source>
</evidence>
<comment type="similarity">
    <text evidence="7">Belongs to the binding-protein-dependent transport system permease family.</text>
</comment>
<evidence type="ECO:0000256" key="1">
    <source>
        <dbReference type="ARBA" id="ARBA00004651"/>
    </source>
</evidence>
<dbReference type="RefSeq" id="WP_310226762.1">
    <property type="nucleotide sequence ID" value="NZ_JAVDSB010000003.1"/>
</dbReference>
<gene>
    <name evidence="9" type="ORF">J2736_002413</name>
</gene>
<evidence type="ECO:0000256" key="5">
    <source>
        <dbReference type="ARBA" id="ARBA00022989"/>
    </source>
</evidence>
<comment type="caution">
    <text evidence="9">The sequence shown here is derived from an EMBL/GenBank/DDBJ whole genome shotgun (WGS) entry which is preliminary data.</text>
</comment>
<feature type="transmembrane region" description="Helical" evidence="7">
    <location>
        <begin position="23"/>
        <end position="46"/>
    </location>
</feature>
<proteinExistence type="inferred from homology"/>
<accession>A0ABU1NVV9</accession>
<dbReference type="Proteomes" id="UP001267290">
    <property type="component" value="Unassembled WGS sequence"/>
</dbReference>
<dbReference type="Gene3D" id="1.10.3720.10">
    <property type="entry name" value="MetI-like"/>
    <property type="match status" value="1"/>
</dbReference>
<keyword evidence="10" id="KW-1185">Reference proteome</keyword>
<dbReference type="InterPro" id="IPR000515">
    <property type="entry name" value="MetI-like"/>
</dbReference>
<dbReference type="PROSITE" id="PS50928">
    <property type="entry name" value="ABC_TM1"/>
    <property type="match status" value="1"/>
</dbReference>
<dbReference type="InterPro" id="IPR035906">
    <property type="entry name" value="MetI-like_sf"/>
</dbReference>
<keyword evidence="9" id="KW-0762">Sugar transport</keyword>
<keyword evidence="5 7" id="KW-1133">Transmembrane helix</keyword>
<organism evidence="9 10">
    <name type="scientific">Paenibacillus qinlingensis</name>
    <dbReference type="NCBI Taxonomy" id="1837343"/>
    <lineage>
        <taxon>Bacteria</taxon>
        <taxon>Bacillati</taxon>
        <taxon>Bacillota</taxon>
        <taxon>Bacilli</taxon>
        <taxon>Bacillales</taxon>
        <taxon>Paenibacillaceae</taxon>
        <taxon>Paenibacillus</taxon>
    </lineage>
</organism>
<keyword evidence="4 7" id="KW-0812">Transmembrane</keyword>
<sequence length="304" mass="34114">MDAELSSQPIVATNRVSKKKMNWYLWGTLFILPEVVLFIIFLWVPIFKGIFYSFYNVDFVDGNHFTGFANYVSILKDDLLWISIKNTLIYMALGIILGFWIPPLVAIAVSELRRFQGAARIISYLPSAVPAIVLYGMWMWFFDAVGPINSLLAKIGIDQVSFFSPQLAMASIVVLETWQSFGAATLIYIAAIVGIPKDLYEAAEIDGASVWQRVRYIILPSIKTLMGLLLVLQLITTSQGFQAQLSMTDGGPNNATLTYLLWLNHTAFRDLEFGKASAMGSLMFFVLIGMTVLYNVMQRRSEKA</sequence>
<feature type="transmembrane region" description="Helical" evidence="7">
    <location>
        <begin position="278"/>
        <end position="297"/>
    </location>
</feature>
<evidence type="ECO:0000256" key="7">
    <source>
        <dbReference type="RuleBase" id="RU363032"/>
    </source>
</evidence>
<dbReference type="EMBL" id="JAVDSB010000003">
    <property type="protein sequence ID" value="MDR6551226.1"/>
    <property type="molecule type" value="Genomic_DNA"/>
</dbReference>
<dbReference type="PANTHER" id="PTHR30193:SF41">
    <property type="entry name" value="DIACETYLCHITOBIOSE UPTAKE SYSTEM PERMEASE PROTEIN NGCF"/>
    <property type="match status" value="1"/>
</dbReference>
<name>A0ABU1NVV9_9BACL</name>
<evidence type="ECO:0000256" key="2">
    <source>
        <dbReference type="ARBA" id="ARBA00022448"/>
    </source>
</evidence>